<organism evidence="5 6">
    <name type="scientific">Streptomyces humicola</name>
    <dbReference type="NCBI Taxonomy" id="2953240"/>
    <lineage>
        <taxon>Bacteria</taxon>
        <taxon>Bacillati</taxon>
        <taxon>Actinomycetota</taxon>
        <taxon>Actinomycetes</taxon>
        <taxon>Kitasatosporales</taxon>
        <taxon>Streptomycetaceae</taxon>
        <taxon>Streptomyces</taxon>
    </lineage>
</organism>
<dbReference type="Gene3D" id="1.10.620.20">
    <property type="entry name" value="Ribonucleotide Reductase, subunit A"/>
    <property type="match status" value="1"/>
</dbReference>
<dbReference type="InterPro" id="IPR012348">
    <property type="entry name" value="RNR-like"/>
</dbReference>
<evidence type="ECO:0000256" key="3">
    <source>
        <dbReference type="ARBA" id="ARBA00023033"/>
    </source>
</evidence>
<dbReference type="EC" id="1.14.13.227" evidence="1"/>
<gene>
    <name evidence="5" type="ORF">NGB36_00490</name>
</gene>
<keyword evidence="3" id="KW-0503">Monooxygenase</keyword>
<keyword evidence="6" id="KW-1185">Reference proteome</keyword>
<accession>A0ABT1PN86</accession>
<evidence type="ECO:0000256" key="4">
    <source>
        <dbReference type="ARBA" id="ARBA00048941"/>
    </source>
</evidence>
<proteinExistence type="predicted"/>
<sequence length="339" mass="37903">MQYELRQQVIEPRRKTFQHLIERYGDRGASRYEEGTIDVQATENFHYRPLWDPAHELYDQDYSALKLTDPYTFTDPRQYYYAPYVASRAELHESFGKTLGYLESRDLFDRLPDGWRTVLMQLMVPLRHYESGAQLVTVNGARFAYGTTVEQCLSYAAFDRIGNAQLLSRVGITAAGGTADALADAKRAWVDDGSLQGLRRLVEELLVERDWATGVVGFDLVDRMLYPLLYRYLDEAALLGGAGAYSLVAQHLTGWFADHRRWIDALIAAWVTDEQHGAANRSALGAIVTARLPQAIEAVTAVATAIDGAIDVGAIDAVRRQAQELTAALDATMNTEEMA</sequence>
<comment type="catalytic activity">
    <reaction evidence="4">
        <text>propane + NADH + O2 + H(+) = propan-2-ol + NAD(+) + H2O</text>
        <dbReference type="Rhea" id="RHEA:49992"/>
        <dbReference type="ChEBI" id="CHEBI:15377"/>
        <dbReference type="ChEBI" id="CHEBI:15378"/>
        <dbReference type="ChEBI" id="CHEBI:15379"/>
        <dbReference type="ChEBI" id="CHEBI:17824"/>
        <dbReference type="ChEBI" id="CHEBI:32879"/>
        <dbReference type="ChEBI" id="CHEBI:57540"/>
        <dbReference type="ChEBI" id="CHEBI:57945"/>
        <dbReference type="EC" id="1.14.13.227"/>
    </reaction>
</comment>
<reference evidence="5" key="1">
    <citation type="submission" date="2022-06" db="EMBL/GenBank/DDBJ databases">
        <title>Draft genome sequence of Streptomyces sp. RB6PN25 isolated from peat swamp forest in Thailand.</title>
        <authorList>
            <person name="Duangmal K."/>
            <person name="Klaysubun C."/>
        </authorList>
    </citation>
    <scope>NUCLEOTIDE SEQUENCE</scope>
    <source>
        <strain evidence="5">RB6PN25</strain>
    </source>
</reference>
<evidence type="ECO:0000313" key="6">
    <source>
        <dbReference type="Proteomes" id="UP001057702"/>
    </source>
</evidence>
<name>A0ABT1PN86_9ACTN</name>
<protein>
    <recommendedName>
        <fullName evidence="1">propane 2-monooxygenase</fullName>
        <ecNumber evidence="1">1.14.13.227</ecNumber>
    </recommendedName>
</protein>
<dbReference type="Proteomes" id="UP001057702">
    <property type="component" value="Unassembled WGS sequence"/>
</dbReference>
<dbReference type="InterPro" id="IPR003430">
    <property type="entry name" value="Phenol_Hydrox"/>
</dbReference>
<evidence type="ECO:0000256" key="2">
    <source>
        <dbReference type="ARBA" id="ARBA00023002"/>
    </source>
</evidence>
<dbReference type="RefSeq" id="WP_255917984.1">
    <property type="nucleotide sequence ID" value="NZ_JANFNG010000001.1"/>
</dbReference>
<dbReference type="EMBL" id="JANFNG010000001">
    <property type="protein sequence ID" value="MCQ4079131.1"/>
    <property type="molecule type" value="Genomic_DNA"/>
</dbReference>
<evidence type="ECO:0000313" key="5">
    <source>
        <dbReference type="EMBL" id="MCQ4079131.1"/>
    </source>
</evidence>
<dbReference type="InterPro" id="IPR009078">
    <property type="entry name" value="Ferritin-like_SF"/>
</dbReference>
<dbReference type="SUPFAM" id="SSF47240">
    <property type="entry name" value="Ferritin-like"/>
    <property type="match status" value="1"/>
</dbReference>
<comment type="caution">
    <text evidence="5">The sequence shown here is derived from an EMBL/GenBank/DDBJ whole genome shotgun (WGS) entry which is preliminary data.</text>
</comment>
<dbReference type="Pfam" id="PF02332">
    <property type="entry name" value="Phenol_Hydrox"/>
    <property type="match status" value="1"/>
</dbReference>
<evidence type="ECO:0000256" key="1">
    <source>
        <dbReference type="ARBA" id="ARBA00012710"/>
    </source>
</evidence>
<keyword evidence="2" id="KW-0560">Oxidoreductase</keyword>